<organism evidence="1">
    <name type="scientific">marine metagenome</name>
    <dbReference type="NCBI Taxonomy" id="408172"/>
    <lineage>
        <taxon>unclassified sequences</taxon>
        <taxon>metagenomes</taxon>
        <taxon>ecological metagenomes</taxon>
    </lineage>
</organism>
<evidence type="ECO:0000313" key="1">
    <source>
        <dbReference type="EMBL" id="SVB96946.1"/>
    </source>
</evidence>
<protein>
    <submittedName>
        <fullName evidence="1">Uncharacterized protein</fullName>
    </submittedName>
</protein>
<dbReference type="AlphaFoldDB" id="A0A382IBG7"/>
<gene>
    <name evidence="1" type="ORF">METZ01_LOCUS249800</name>
</gene>
<accession>A0A382IBG7</accession>
<dbReference type="EMBL" id="UINC01066338">
    <property type="protein sequence ID" value="SVB96946.1"/>
    <property type="molecule type" value="Genomic_DNA"/>
</dbReference>
<name>A0A382IBG7_9ZZZZ</name>
<feature type="non-terminal residue" evidence="1">
    <location>
        <position position="76"/>
    </location>
</feature>
<reference evidence="1" key="1">
    <citation type="submission" date="2018-05" db="EMBL/GenBank/DDBJ databases">
        <authorList>
            <person name="Lanie J.A."/>
            <person name="Ng W.-L."/>
            <person name="Kazmierczak K.M."/>
            <person name="Andrzejewski T.M."/>
            <person name="Davidsen T.M."/>
            <person name="Wayne K.J."/>
            <person name="Tettelin H."/>
            <person name="Glass J.I."/>
            <person name="Rusch D."/>
            <person name="Podicherti R."/>
            <person name="Tsui H.-C.T."/>
            <person name="Winkler M.E."/>
        </authorList>
    </citation>
    <scope>NUCLEOTIDE SEQUENCE</scope>
</reference>
<proteinExistence type="predicted"/>
<sequence length="76" mass="8643">MKKLILLIVIGLSLYFVYGPTMNFLANLAFSYPDNKDSLYSVDLTRNQSFETKKGITLSARLFRPRSLEKAPTILV</sequence>